<dbReference type="PROSITE" id="PS00061">
    <property type="entry name" value="ADH_SHORT"/>
    <property type="match status" value="1"/>
</dbReference>
<dbReference type="InterPro" id="IPR036291">
    <property type="entry name" value="NAD(P)-bd_dom_sf"/>
</dbReference>
<keyword evidence="5" id="KW-0256">Endoplasmic reticulum</keyword>
<dbReference type="InterPro" id="IPR057326">
    <property type="entry name" value="KR_dom"/>
</dbReference>
<keyword evidence="14" id="KW-1185">Reference proteome</keyword>
<keyword evidence="8" id="KW-0560">Oxidoreductase</keyword>
<protein>
    <recommendedName>
        <fullName evidence="10">3-dehydrosphinganine reductase</fullName>
        <ecNumber evidence="10">1.1.1.102</ecNumber>
    </recommendedName>
</protein>
<evidence type="ECO:0000256" key="6">
    <source>
        <dbReference type="ARBA" id="ARBA00022857"/>
    </source>
</evidence>
<evidence type="ECO:0000259" key="12">
    <source>
        <dbReference type="SMART" id="SM00822"/>
    </source>
</evidence>
<feature type="transmembrane region" description="Helical" evidence="11">
    <location>
        <begin position="13"/>
        <end position="34"/>
    </location>
</feature>
<organism evidence="13 14">
    <name type="scientific">Sphaeroforma arctica JP610</name>
    <dbReference type="NCBI Taxonomy" id="667725"/>
    <lineage>
        <taxon>Eukaryota</taxon>
        <taxon>Ichthyosporea</taxon>
        <taxon>Ichthyophonida</taxon>
        <taxon>Sphaeroforma</taxon>
    </lineage>
</organism>
<dbReference type="CDD" id="cd08939">
    <property type="entry name" value="KDSR-like_SDR_c"/>
    <property type="match status" value="1"/>
</dbReference>
<evidence type="ECO:0000256" key="2">
    <source>
        <dbReference type="ARBA" id="ARBA00004760"/>
    </source>
</evidence>
<dbReference type="InterPro" id="IPR020904">
    <property type="entry name" value="Sc_DH/Rdtase_CS"/>
</dbReference>
<dbReference type="PRINTS" id="PR00081">
    <property type="entry name" value="GDHRDH"/>
</dbReference>
<dbReference type="RefSeq" id="XP_014154331.1">
    <property type="nucleotide sequence ID" value="XM_014298856.1"/>
</dbReference>
<evidence type="ECO:0000256" key="5">
    <source>
        <dbReference type="ARBA" id="ARBA00022824"/>
    </source>
</evidence>
<dbReference type="InterPro" id="IPR002347">
    <property type="entry name" value="SDR_fam"/>
</dbReference>
<accession>A0A0L0FUT2</accession>
<keyword evidence="11" id="KW-1133">Transmembrane helix</keyword>
<name>A0A0L0FUT2_9EUKA</name>
<evidence type="ECO:0000256" key="9">
    <source>
        <dbReference type="ARBA" id="ARBA00023098"/>
    </source>
</evidence>
<dbReference type="OrthoDB" id="37659at2759"/>
<evidence type="ECO:0000256" key="8">
    <source>
        <dbReference type="ARBA" id="ARBA00023002"/>
    </source>
</evidence>
<comment type="pathway">
    <text evidence="2">Lipid metabolism; sphingolipid metabolism.</text>
</comment>
<evidence type="ECO:0000313" key="14">
    <source>
        <dbReference type="Proteomes" id="UP000054560"/>
    </source>
</evidence>
<proteinExistence type="predicted"/>
<comment type="subcellular location">
    <subcellularLocation>
        <location evidence="1">Endoplasmic reticulum</location>
    </subcellularLocation>
</comment>
<evidence type="ECO:0000256" key="4">
    <source>
        <dbReference type="ARBA" id="ARBA00022741"/>
    </source>
</evidence>
<keyword evidence="7" id="KW-0746">Sphingolipid metabolism</keyword>
<evidence type="ECO:0000256" key="7">
    <source>
        <dbReference type="ARBA" id="ARBA00022919"/>
    </source>
</evidence>
<dbReference type="AlphaFoldDB" id="A0A0L0FUT2"/>
<dbReference type="GeneID" id="25907721"/>
<keyword evidence="6" id="KW-0521">NADP</keyword>
<dbReference type="Gene3D" id="3.40.50.720">
    <property type="entry name" value="NAD(P)-binding Rossmann-like Domain"/>
    <property type="match status" value="1"/>
</dbReference>
<dbReference type="InterPro" id="IPR045022">
    <property type="entry name" value="KDSR-like"/>
</dbReference>
<keyword evidence="9" id="KW-0443">Lipid metabolism</keyword>
<evidence type="ECO:0000256" key="1">
    <source>
        <dbReference type="ARBA" id="ARBA00004240"/>
    </source>
</evidence>
<dbReference type="GO" id="GO:0047560">
    <property type="term" value="F:3-dehydrosphinganine reductase activity"/>
    <property type="evidence" value="ECO:0007669"/>
    <property type="project" value="UniProtKB-EC"/>
</dbReference>
<dbReference type="GO" id="GO:0030148">
    <property type="term" value="P:sphingolipid biosynthetic process"/>
    <property type="evidence" value="ECO:0007669"/>
    <property type="project" value="InterPro"/>
</dbReference>
<feature type="domain" description="Ketoreductase" evidence="12">
    <location>
        <begin position="44"/>
        <end position="236"/>
    </location>
</feature>
<dbReference type="FunFam" id="3.40.50.720:FF:000468">
    <property type="entry name" value="Short-chain dehydrogenase, putative"/>
    <property type="match status" value="1"/>
</dbReference>
<dbReference type="SMART" id="SM00822">
    <property type="entry name" value="PKS_KR"/>
    <property type="match status" value="1"/>
</dbReference>
<dbReference type="Pfam" id="PF00106">
    <property type="entry name" value="adh_short"/>
    <property type="match status" value="1"/>
</dbReference>
<evidence type="ECO:0000256" key="11">
    <source>
        <dbReference type="SAM" id="Phobius"/>
    </source>
</evidence>
<dbReference type="Proteomes" id="UP000054560">
    <property type="component" value="Unassembled WGS sequence"/>
</dbReference>
<dbReference type="SUPFAM" id="SSF51735">
    <property type="entry name" value="NAD(P)-binding Rossmann-fold domains"/>
    <property type="match status" value="1"/>
</dbReference>
<reference evidence="13 14" key="1">
    <citation type="submission" date="2011-02" db="EMBL/GenBank/DDBJ databases">
        <title>The Genome Sequence of Sphaeroforma arctica JP610.</title>
        <authorList>
            <consortium name="The Broad Institute Genome Sequencing Platform"/>
            <person name="Russ C."/>
            <person name="Cuomo C."/>
            <person name="Young S.K."/>
            <person name="Zeng Q."/>
            <person name="Gargeya S."/>
            <person name="Alvarado L."/>
            <person name="Berlin A."/>
            <person name="Chapman S.B."/>
            <person name="Chen Z."/>
            <person name="Freedman E."/>
            <person name="Gellesch M."/>
            <person name="Goldberg J."/>
            <person name="Griggs A."/>
            <person name="Gujja S."/>
            <person name="Heilman E."/>
            <person name="Heiman D."/>
            <person name="Howarth C."/>
            <person name="Mehta T."/>
            <person name="Neiman D."/>
            <person name="Pearson M."/>
            <person name="Roberts A."/>
            <person name="Saif S."/>
            <person name="Shea T."/>
            <person name="Shenoy N."/>
            <person name="Sisk P."/>
            <person name="Stolte C."/>
            <person name="Sykes S."/>
            <person name="White J."/>
            <person name="Yandava C."/>
            <person name="Burger G."/>
            <person name="Gray M.W."/>
            <person name="Holland P.W.H."/>
            <person name="King N."/>
            <person name="Lang F.B.F."/>
            <person name="Roger A.J."/>
            <person name="Ruiz-Trillo I."/>
            <person name="Haas B."/>
            <person name="Nusbaum C."/>
            <person name="Birren B."/>
        </authorList>
    </citation>
    <scope>NUCLEOTIDE SEQUENCE [LARGE SCALE GENOMIC DNA]</scope>
    <source>
        <strain evidence="13 14">JP610</strain>
    </source>
</reference>
<evidence type="ECO:0000256" key="3">
    <source>
        <dbReference type="ARBA" id="ARBA00004991"/>
    </source>
</evidence>
<dbReference type="GO" id="GO:0000166">
    <property type="term" value="F:nucleotide binding"/>
    <property type="evidence" value="ECO:0007669"/>
    <property type="project" value="UniProtKB-KW"/>
</dbReference>
<keyword evidence="11" id="KW-0472">Membrane</keyword>
<keyword evidence="4" id="KW-0547">Nucleotide-binding</keyword>
<dbReference type="PANTHER" id="PTHR43550">
    <property type="entry name" value="3-KETODIHYDROSPHINGOSINE REDUCTASE"/>
    <property type="match status" value="1"/>
</dbReference>
<dbReference type="GO" id="GO:0006666">
    <property type="term" value="P:3-keto-sphinganine metabolic process"/>
    <property type="evidence" value="ECO:0007669"/>
    <property type="project" value="InterPro"/>
</dbReference>
<dbReference type="GO" id="GO:0005789">
    <property type="term" value="C:endoplasmic reticulum membrane"/>
    <property type="evidence" value="ECO:0007669"/>
    <property type="project" value="TreeGrafter"/>
</dbReference>
<sequence length="310" mass="33736">MESIYNVFAGLNVYVQILLFLIGCIMVSSVLKYARRPGFDVDNKHVLITGGSEGLGLAFARVCLKLGANVTIVSRSKDKLATAVQELSADKKADRKLFSYSCDVTNFEDVQKMIAACNEEMNRTTDVVVVSAGMATPGLFLEQNMSVFHKLMDVNYFGAVHVAKACMPPMIANGVKGRISFVSSAAALTPFVGFTQYCGSKSALRGFADALRCEAGSQGIDVSVMFPSNIDTPGFVEEQKTKPEPTKTIEALGGLVSPEEVAEYLLDGLKNGHYQITNELFLELSRIQSNGLNPRNSLVTEMLWYPIVCK</sequence>
<gene>
    <name evidence="13" type="ORF">SARC_07217</name>
</gene>
<evidence type="ECO:0000256" key="10">
    <source>
        <dbReference type="ARBA" id="ARBA00026112"/>
    </source>
</evidence>
<dbReference type="eggNOG" id="KOG1210">
    <property type="taxonomic scope" value="Eukaryota"/>
</dbReference>
<keyword evidence="11" id="KW-0812">Transmembrane</keyword>
<comment type="pathway">
    <text evidence="3">Sphingolipid metabolism.</text>
</comment>
<evidence type="ECO:0000313" key="13">
    <source>
        <dbReference type="EMBL" id="KNC80429.1"/>
    </source>
</evidence>
<dbReference type="EC" id="1.1.1.102" evidence="10"/>
<dbReference type="PANTHER" id="PTHR43550:SF3">
    <property type="entry name" value="3-KETODIHYDROSPHINGOSINE REDUCTASE"/>
    <property type="match status" value="1"/>
</dbReference>
<dbReference type="STRING" id="667725.A0A0L0FUT2"/>
<dbReference type="EMBL" id="KQ242153">
    <property type="protein sequence ID" value="KNC80429.1"/>
    <property type="molecule type" value="Genomic_DNA"/>
</dbReference>